<keyword evidence="3" id="KW-1185">Reference proteome</keyword>
<dbReference type="Pfam" id="PF06985">
    <property type="entry name" value="HET"/>
    <property type="match status" value="1"/>
</dbReference>
<dbReference type="InterPro" id="IPR010730">
    <property type="entry name" value="HET"/>
</dbReference>
<evidence type="ECO:0000313" key="3">
    <source>
        <dbReference type="Proteomes" id="UP000799770"/>
    </source>
</evidence>
<accession>A0A6A5ZK28</accession>
<dbReference type="EMBL" id="ML977316">
    <property type="protein sequence ID" value="KAF2118798.1"/>
    <property type="molecule type" value="Genomic_DNA"/>
</dbReference>
<dbReference type="AlphaFoldDB" id="A0A6A5ZK28"/>
<evidence type="ECO:0000259" key="1">
    <source>
        <dbReference type="Pfam" id="PF06985"/>
    </source>
</evidence>
<proteinExistence type="predicted"/>
<dbReference type="PANTHER" id="PTHR33112:SF9">
    <property type="entry name" value="HETEROKARYON INCOMPATIBILITY DOMAIN-CONTAINING PROTEIN"/>
    <property type="match status" value="1"/>
</dbReference>
<dbReference type="OrthoDB" id="3486565at2759"/>
<evidence type="ECO:0000313" key="2">
    <source>
        <dbReference type="EMBL" id="KAF2118798.1"/>
    </source>
</evidence>
<sequence length="597" mass="67352">MSSQVCIVCANLLPKFQVDVGVKFTSLRKIYDSAAQGCEYCQLLRTSFEAVLDAEAAERALSESEKWSSNDARVLCEYLEDGDYAVEFFFECPSWRLRIDFWGIEGEPNPMQFITEAPVRTHHASTWAAKRWIANCIENHAACGLGLPSRLPKRILNISQPDLIFLVEPSEETRGQYACQSYCWGDSHTVITDASTYENHKAGISVTSLPKTFRETIAFARSLNLQYLWIDAMCIIQDSIEDWRAEAAKMAQYYSNAYITLAATMSASAEGGLFQPNDDIVLKNKTQTWLVRACRHLGIADAANATLFGRGWIFQERLLSPRVIHFTTTELCFECNHHSTCECGQDMPDQGWQVKQEYLNGPKWQVYKPTLGDTWHRMVEAYCKLQLTRGSDKLLALSGLADQMRSRRDGATYLAGLWSDTFLSDLVWNCRTTGRKLSPKPSQWRAPSWSWVSATDPVRYLGYPRLNIPYAKVIDVHCKYIPPSTTGEVEAGHLVIGGPSLEAVLRPTIGLYALRDQRVTMNGNFSPDYLLEGEAIDVVILRIAKESQARGSQYGLVLRQLDDATYERIGLYDAPAAVGAWTEDPWDWAENKTFKIV</sequence>
<reference evidence="2" key="1">
    <citation type="journal article" date="2020" name="Stud. Mycol.">
        <title>101 Dothideomycetes genomes: a test case for predicting lifestyles and emergence of pathogens.</title>
        <authorList>
            <person name="Haridas S."/>
            <person name="Albert R."/>
            <person name="Binder M."/>
            <person name="Bloem J."/>
            <person name="Labutti K."/>
            <person name="Salamov A."/>
            <person name="Andreopoulos B."/>
            <person name="Baker S."/>
            <person name="Barry K."/>
            <person name="Bills G."/>
            <person name="Bluhm B."/>
            <person name="Cannon C."/>
            <person name="Castanera R."/>
            <person name="Culley D."/>
            <person name="Daum C."/>
            <person name="Ezra D."/>
            <person name="Gonzalez J."/>
            <person name="Henrissat B."/>
            <person name="Kuo A."/>
            <person name="Liang C."/>
            <person name="Lipzen A."/>
            <person name="Lutzoni F."/>
            <person name="Magnuson J."/>
            <person name="Mondo S."/>
            <person name="Nolan M."/>
            <person name="Ohm R."/>
            <person name="Pangilinan J."/>
            <person name="Park H.-J."/>
            <person name="Ramirez L."/>
            <person name="Alfaro M."/>
            <person name="Sun H."/>
            <person name="Tritt A."/>
            <person name="Yoshinaga Y."/>
            <person name="Zwiers L.-H."/>
            <person name="Turgeon B."/>
            <person name="Goodwin S."/>
            <person name="Spatafora J."/>
            <person name="Crous P."/>
            <person name="Grigoriev I."/>
        </authorList>
    </citation>
    <scope>NUCLEOTIDE SEQUENCE</scope>
    <source>
        <strain evidence="2">CBS 627.86</strain>
    </source>
</reference>
<feature type="domain" description="Heterokaryon incompatibility" evidence="1">
    <location>
        <begin position="177"/>
        <end position="316"/>
    </location>
</feature>
<dbReference type="PANTHER" id="PTHR33112">
    <property type="entry name" value="DOMAIN PROTEIN, PUTATIVE-RELATED"/>
    <property type="match status" value="1"/>
</dbReference>
<dbReference type="Proteomes" id="UP000799770">
    <property type="component" value="Unassembled WGS sequence"/>
</dbReference>
<name>A0A6A5ZK28_9PLEO</name>
<gene>
    <name evidence="2" type="ORF">BDV96DRAFT_568477</name>
</gene>
<organism evidence="2 3">
    <name type="scientific">Lophiotrema nucula</name>
    <dbReference type="NCBI Taxonomy" id="690887"/>
    <lineage>
        <taxon>Eukaryota</taxon>
        <taxon>Fungi</taxon>
        <taxon>Dikarya</taxon>
        <taxon>Ascomycota</taxon>
        <taxon>Pezizomycotina</taxon>
        <taxon>Dothideomycetes</taxon>
        <taxon>Pleosporomycetidae</taxon>
        <taxon>Pleosporales</taxon>
        <taxon>Lophiotremataceae</taxon>
        <taxon>Lophiotrema</taxon>
    </lineage>
</organism>
<protein>
    <submittedName>
        <fullName evidence="2">Heterokaryon incompatibility protein-domain-containing protein</fullName>
    </submittedName>
</protein>